<gene>
    <name evidence="5" type="ordered locus">Sare_3907</name>
</gene>
<dbReference type="InterPro" id="IPR036388">
    <property type="entry name" value="WH-like_DNA-bd_sf"/>
</dbReference>
<dbReference type="PATRIC" id="fig|391037.6.peg.3939"/>
<keyword evidence="3" id="KW-0804">Transcription</keyword>
<name>A8M1N7_SALAI</name>
<dbReference type="InterPro" id="IPR011008">
    <property type="entry name" value="Dimeric_a/b-barrel"/>
</dbReference>
<evidence type="ECO:0000313" key="5">
    <source>
        <dbReference type="EMBL" id="ABV99698.1"/>
    </source>
</evidence>
<dbReference type="GO" id="GO:0005829">
    <property type="term" value="C:cytosol"/>
    <property type="evidence" value="ECO:0007669"/>
    <property type="project" value="TreeGrafter"/>
</dbReference>
<dbReference type="STRING" id="391037.Sare_3907"/>
<feature type="domain" description="HTH asnC-type" evidence="4">
    <location>
        <begin position="1"/>
        <end position="62"/>
    </location>
</feature>
<dbReference type="OrthoDB" id="9809462at2"/>
<dbReference type="SUPFAM" id="SSF46785">
    <property type="entry name" value="Winged helix' DNA-binding domain"/>
    <property type="match status" value="1"/>
</dbReference>
<dbReference type="SMART" id="SM00344">
    <property type="entry name" value="HTH_ASNC"/>
    <property type="match status" value="1"/>
</dbReference>
<dbReference type="InterPro" id="IPR019887">
    <property type="entry name" value="Tscrpt_reg_AsnC/Lrp_C"/>
</dbReference>
<dbReference type="FunFam" id="1.10.10.10:FF:000186">
    <property type="entry name" value="AsnC family transcriptional regulator"/>
    <property type="match status" value="1"/>
</dbReference>
<dbReference type="GO" id="GO:0043565">
    <property type="term" value="F:sequence-specific DNA binding"/>
    <property type="evidence" value="ECO:0007669"/>
    <property type="project" value="InterPro"/>
</dbReference>
<dbReference type="InterPro" id="IPR011991">
    <property type="entry name" value="ArsR-like_HTH"/>
</dbReference>
<dbReference type="EMBL" id="CP000850">
    <property type="protein sequence ID" value="ABV99698.1"/>
    <property type="molecule type" value="Genomic_DNA"/>
</dbReference>
<proteinExistence type="predicted"/>
<evidence type="ECO:0000256" key="2">
    <source>
        <dbReference type="ARBA" id="ARBA00023125"/>
    </source>
</evidence>
<dbReference type="Pfam" id="PF13404">
    <property type="entry name" value="HTH_AsnC-type"/>
    <property type="match status" value="1"/>
</dbReference>
<dbReference type="PANTHER" id="PTHR30154:SF53">
    <property type="entry name" value="HTH-TYPE TRANSCRIPTIONAL REGULATOR LRPC"/>
    <property type="match status" value="1"/>
</dbReference>
<sequence>MDEMDWALLRELQTDARLSYSELSRRVHLSPPAVAERVRRLEESGVITGYHAHVDPARAGRSVVALIRMSCYGARCILNHPETTDWPEIMQVHRITGDACSMLTVTAGSIGEFEAVIDRLAAYGQPSSTMVLSTPLGWRAVTPPVPDGSDKTPSSRRRR</sequence>
<dbReference type="SUPFAM" id="SSF54909">
    <property type="entry name" value="Dimeric alpha+beta barrel"/>
    <property type="match status" value="1"/>
</dbReference>
<keyword evidence="2" id="KW-0238">DNA-binding</keyword>
<dbReference type="PANTHER" id="PTHR30154">
    <property type="entry name" value="LEUCINE-RESPONSIVE REGULATORY PROTEIN"/>
    <property type="match status" value="1"/>
</dbReference>
<reference evidence="5" key="1">
    <citation type="submission" date="2007-10" db="EMBL/GenBank/DDBJ databases">
        <title>Complete sequence of Salinispora arenicola CNS-205.</title>
        <authorList>
            <consortium name="US DOE Joint Genome Institute"/>
            <person name="Copeland A."/>
            <person name="Lucas S."/>
            <person name="Lapidus A."/>
            <person name="Barry K."/>
            <person name="Glavina del Rio T."/>
            <person name="Dalin E."/>
            <person name="Tice H."/>
            <person name="Pitluck S."/>
            <person name="Foster B."/>
            <person name="Schmutz J."/>
            <person name="Larimer F."/>
            <person name="Land M."/>
            <person name="Hauser L."/>
            <person name="Kyrpides N."/>
            <person name="Ivanova N."/>
            <person name="Jensen P.R."/>
            <person name="Moore B.S."/>
            <person name="Penn K."/>
            <person name="Jenkins C."/>
            <person name="Udwary D."/>
            <person name="Xiang L."/>
            <person name="Gontang E."/>
            <person name="Richardson P."/>
        </authorList>
    </citation>
    <scope>NUCLEOTIDE SEQUENCE [LARGE SCALE GENOMIC DNA]</scope>
    <source>
        <strain evidence="5">CNS-205</strain>
    </source>
</reference>
<evidence type="ECO:0000256" key="1">
    <source>
        <dbReference type="ARBA" id="ARBA00023015"/>
    </source>
</evidence>
<dbReference type="PRINTS" id="PR00033">
    <property type="entry name" value="HTHASNC"/>
</dbReference>
<dbReference type="Pfam" id="PF01037">
    <property type="entry name" value="AsnC_trans_reg"/>
    <property type="match status" value="1"/>
</dbReference>
<evidence type="ECO:0000256" key="3">
    <source>
        <dbReference type="ARBA" id="ARBA00023163"/>
    </source>
</evidence>
<dbReference type="AlphaFoldDB" id="A8M1N7"/>
<dbReference type="InterPro" id="IPR000485">
    <property type="entry name" value="AsnC-type_HTH_dom"/>
</dbReference>
<dbReference type="CDD" id="cd00090">
    <property type="entry name" value="HTH_ARSR"/>
    <property type="match status" value="1"/>
</dbReference>
<dbReference type="PROSITE" id="PS50956">
    <property type="entry name" value="HTH_ASNC_2"/>
    <property type="match status" value="1"/>
</dbReference>
<accession>A8M1N7</accession>
<keyword evidence="1" id="KW-0805">Transcription regulation</keyword>
<dbReference type="InterPro" id="IPR036390">
    <property type="entry name" value="WH_DNA-bd_sf"/>
</dbReference>
<dbReference type="HOGENOM" id="CLU_091233_3_1_11"/>
<dbReference type="KEGG" id="saq:Sare_3907"/>
<organism evidence="5">
    <name type="scientific">Salinispora arenicola (strain CNS-205)</name>
    <dbReference type="NCBI Taxonomy" id="391037"/>
    <lineage>
        <taxon>Bacteria</taxon>
        <taxon>Bacillati</taxon>
        <taxon>Actinomycetota</taxon>
        <taxon>Actinomycetes</taxon>
        <taxon>Micromonosporales</taxon>
        <taxon>Micromonosporaceae</taxon>
        <taxon>Salinispora</taxon>
    </lineage>
</organism>
<dbReference type="Gene3D" id="3.30.70.920">
    <property type="match status" value="1"/>
</dbReference>
<dbReference type="InterPro" id="IPR019888">
    <property type="entry name" value="Tscrpt_reg_AsnC-like"/>
</dbReference>
<dbReference type="GO" id="GO:0043200">
    <property type="term" value="P:response to amino acid"/>
    <property type="evidence" value="ECO:0007669"/>
    <property type="project" value="TreeGrafter"/>
</dbReference>
<dbReference type="Gene3D" id="1.10.10.10">
    <property type="entry name" value="Winged helix-like DNA-binding domain superfamily/Winged helix DNA-binding domain"/>
    <property type="match status" value="1"/>
</dbReference>
<evidence type="ECO:0000259" key="4">
    <source>
        <dbReference type="PROSITE" id="PS50956"/>
    </source>
</evidence>
<protein>
    <submittedName>
        <fullName evidence="5">Transcriptional regulator, AsnC family</fullName>
    </submittedName>
</protein>
<dbReference type="eggNOG" id="COG1522">
    <property type="taxonomic scope" value="Bacteria"/>
</dbReference>